<dbReference type="EMBL" id="AZEC01000021">
    <property type="protein sequence ID" value="KRL08646.1"/>
    <property type="molecule type" value="Genomic_DNA"/>
</dbReference>
<comment type="caution">
    <text evidence="2">The sequence shown here is derived from an EMBL/GenBank/DDBJ whole genome shotgun (WGS) entry which is preliminary data.</text>
</comment>
<evidence type="ECO:0000313" key="2">
    <source>
        <dbReference type="EMBL" id="KRL08646.1"/>
    </source>
</evidence>
<dbReference type="OrthoDB" id="9811532at2"/>
<keyword evidence="3" id="KW-1185">Reference proteome</keyword>
<dbReference type="SUPFAM" id="SSF55174">
    <property type="entry name" value="Alpha-L RNA-binding motif"/>
    <property type="match status" value="1"/>
</dbReference>
<reference evidence="2 3" key="1">
    <citation type="journal article" date="2015" name="Genome Announc.">
        <title>Expanding the biotechnology potential of lactobacilli through comparative genomics of 213 strains and associated genera.</title>
        <authorList>
            <person name="Sun Z."/>
            <person name="Harris H.M."/>
            <person name="McCann A."/>
            <person name="Guo C."/>
            <person name="Argimon S."/>
            <person name="Zhang W."/>
            <person name="Yang X."/>
            <person name="Jeffery I.B."/>
            <person name="Cooney J.C."/>
            <person name="Kagawa T.F."/>
            <person name="Liu W."/>
            <person name="Song Y."/>
            <person name="Salvetti E."/>
            <person name="Wrobel A."/>
            <person name="Rasinkangas P."/>
            <person name="Parkhill J."/>
            <person name="Rea M.C."/>
            <person name="O'Sullivan O."/>
            <person name="Ritari J."/>
            <person name="Douillard F.P."/>
            <person name="Paul Ross R."/>
            <person name="Yang R."/>
            <person name="Briner A.E."/>
            <person name="Felis G.E."/>
            <person name="de Vos W.M."/>
            <person name="Barrangou R."/>
            <person name="Klaenhammer T.R."/>
            <person name="Caufield P.W."/>
            <person name="Cui Y."/>
            <person name="Zhang H."/>
            <person name="O'Toole P.W."/>
        </authorList>
    </citation>
    <scope>NUCLEOTIDE SEQUENCE [LARGE SCALE GENOMIC DNA]</scope>
    <source>
        <strain evidence="2 3">DSM 12744</strain>
    </source>
</reference>
<proteinExistence type="predicted"/>
<protein>
    <submittedName>
        <fullName evidence="2">Uncharacterized protein</fullName>
    </submittedName>
</protein>
<dbReference type="PATRIC" id="fig|1423792.3.peg.1576"/>
<dbReference type="NCBIfam" id="TIGR02988">
    <property type="entry name" value="YaaA_near_RecF"/>
    <property type="match status" value="1"/>
</dbReference>
<accession>A0A0R1ML91</accession>
<dbReference type="Proteomes" id="UP000051330">
    <property type="component" value="Unassembled WGS sequence"/>
</dbReference>
<dbReference type="AlphaFoldDB" id="A0A0R1ML91"/>
<dbReference type="Pfam" id="PF13275">
    <property type="entry name" value="S4_2"/>
    <property type="match status" value="1"/>
</dbReference>
<dbReference type="GO" id="GO:0003723">
    <property type="term" value="F:RNA binding"/>
    <property type="evidence" value="ECO:0007669"/>
    <property type="project" value="UniProtKB-KW"/>
</dbReference>
<dbReference type="InterPro" id="IPR014330">
    <property type="entry name" value="RNA-bd_S4-rel_YaaA"/>
</dbReference>
<sequence>MATQEIQLQNDFITLGQLLKDVGAISTGGQAKWFLQETAVQVDGSPEDRRGRKLYPGMRVVIPDVGTIALVEGHHVS</sequence>
<dbReference type="RefSeq" id="WP_057822377.1">
    <property type="nucleotide sequence ID" value="NZ_AZEC01000021.1"/>
</dbReference>
<keyword evidence="1" id="KW-0694">RNA-binding</keyword>
<dbReference type="STRING" id="1423792.FD09_GL001558"/>
<dbReference type="Gene3D" id="3.10.290.10">
    <property type="entry name" value="RNA-binding S4 domain"/>
    <property type="match status" value="1"/>
</dbReference>
<gene>
    <name evidence="2" type="ORF">FD09_GL001558</name>
</gene>
<name>A0A0R1ML91_9LACO</name>
<evidence type="ECO:0000256" key="1">
    <source>
        <dbReference type="PROSITE-ProRule" id="PRU00182"/>
    </source>
</evidence>
<evidence type="ECO:0000313" key="3">
    <source>
        <dbReference type="Proteomes" id="UP000051330"/>
    </source>
</evidence>
<dbReference type="PROSITE" id="PS50889">
    <property type="entry name" value="S4"/>
    <property type="match status" value="1"/>
</dbReference>
<organism evidence="2 3">
    <name type="scientific">Schleiferilactobacillus perolens DSM 12744</name>
    <dbReference type="NCBI Taxonomy" id="1423792"/>
    <lineage>
        <taxon>Bacteria</taxon>
        <taxon>Bacillati</taxon>
        <taxon>Bacillota</taxon>
        <taxon>Bacilli</taxon>
        <taxon>Lactobacillales</taxon>
        <taxon>Lactobacillaceae</taxon>
        <taxon>Schleiferilactobacillus</taxon>
    </lineage>
</organism>
<dbReference type="InterPro" id="IPR036986">
    <property type="entry name" value="S4_RNA-bd_sf"/>
</dbReference>